<dbReference type="InterPro" id="IPR001992">
    <property type="entry name" value="T2SS_GspF/T4SS_PilC_CS"/>
</dbReference>
<dbReference type="InterPro" id="IPR018076">
    <property type="entry name" value="T2SS_GspF_dom"/>
</dbReference>
<comment type="similarity">
    <text evidence="2 9">Belongs to the GSP F family.</text>
</comment>
<accession>A0A0G0JHV8</accession>
<comment type="caution">
    <text evidence="12">The sequence shown here is derived from an EMBL/GenBank/DDBJ whole genome shotgun (WGS) entry which is preliminary data.</text>
</comment>
<evidence type="ECO:0000256" key="8">
    <source>
        <dbReference type="ARBA" id="ARBA00023136"/>
    </source>
</evidence>
<evidence type="ECO:0000256" key="9">
    <source>
        <dbReference type="RuleBase" id="RU003923"/>
    </source>
</evidence>
<keyword evidence="6 9" id="KW-0812">Transmembrane</keyword>
<feature type="transmembrane region" description="Helical" evidence="10">
    <location>
        <begin position="335"/>
        <end position="356"/>
    </location>
</feature>
<dbReference type="EMBL" id="LBSX01000007">
    <property type="protein sequence ID" value="KKQ27671.1"/>
    <property type="molecule type" value="Genomic_DNA"/>
</dbReference>
<dbReference type="GO" id="GO:0005886">
    <property type="term" value="C:plasma membrane"/>
    <property type="evidence" value="ECO:0007669"/>
    <property type="project" value="UniProtKB-SubCell"/>
</dbReference>
<dbReference type="Gene3D" id="1.20.81.30">
    <property type="entry name" value="Type II secretion system (T2SS), domain F"/>
    <property type="match status" value="2"/>
</dbReference>
<feature type="transmembrane region" description="Helical" evidence="10">
    <location>
        <begin position="174"/>
        <end position="200"/>
    </location>
</feature>
<feature type="domain" description="Type II secretion system protein GspF" evidence="11">
    <location>
        <begin position="231"/>
        <end position="354"/>
    </location>
</feature>
<evidence type="ECO:0000256" key="7">
    <source>
        <dbReference type="ARBA" id="ARBA00022989"/>
    </source>
</evidence>
<dbReference type="GO" id="GO:0009306">
    <property type="term" value="P:protein secretion"/>
    <property type="evidence" value="ECO:0007669"/>
    <property type="project" value="InterPro"/>
</dbReference>
<dbReference type="PANTHER" id="PTHR30012">
    <property type="entry name" value="GENERAL SECRETION PATHWAY PROTEIN"/>
    <property type="match status" value="1"/>
</dbReference>
<reference evidence="12 13" key="1">
    <citation type="journal article" date="2015" name="Nature">
        <title>rRNA introns, odd ribosomes, and small enigmatic genomes across a large radiation of phyla.</title>
        <authorList>
            <person name="Brown C.T."/>
            <person name="Hug L.A."/>
            <person name="Thomas B.C."/>
            <person name="Sharon I."/>
            <person name="Castelle C.J."/>
            <person name="Singh A."/>
            <person name="Wilkins M.J."/>
            <person name="Williams K.H."/>
            <person name="Banfield J.F."/>
        </authorList>
    </citation>
    <scope>NUCLEOTIDE SEQUENCE [LARGE SCALE GENOMIC DNA]</scope>
</reference>
<organism evidence="12 13">
    <name type="scientific">Candidatus Magasanikbacteria bacterium GW2011_GWC2_37_14</name>
    <dbReference type="NCBI Taxonomy" id="1619046"/>
    <lineage>
        <taxon>Bacteria</taxon>
        <taxon>Candidatus Magasanikiibacteriota</taxon>
    </lineage>
</organism>
<feature type="transmembrane region" description="Helical" evidence="10">
    <location>
        <begin position="128"/>
        <end position="154"/>
    </location>
</feature>
<evidence type="ECO:0000256" key="5">
    <source>
        <dbReference type="ARBA" id="ARBA00022519"/>
    </source>
</evidence>
<feature type="domain" description="Type II secretion system protein GspF" evidence="11">
    <location>
        <begin position="30"/>
        <end position="151"/>
    </location>
</feature>
<name>A0A0G0JHV8_9BACT</name>
<protein>
    <submittedName>
        <fullName evidence="12">FimO</fullName>
    </submittedName>
</protein>
<evidence type="ECO:0000256" key="4">
    <source>
        <dbReference type="ARBA" id="ARBA00022475"/>
    </source>
</evidence>
<evidence type="ECO:0000256" key="2">
    <source>
        <dbReference type="ARBA" id="ARBA00005745"/>
    </source>
</evidence>
<keyword evidence="7 10" id="KW-1133">Transmembrane helix</keyword>
<dbReference type="FunFam" id="1.20.81.30:FF:000001">
    <property type="entry name" value="Type II secretion system protein F"/>
    <property type="match status" value="1"/>
</dbReference>
<dbReference type="Pfam" id="PF00482">
    <property type="entry name" value="T2SSF"/>
    <property type="match status" value="2"/>
</dbReference>
<proteinExistence type="inferred from homology"/>
<evidence type="ECO:0000313" key="13">
    <source>
        <dbReference type="Proteomes" id="UP000034849"/>
    </source>
</evidence>
<comment type="subcellular location">
    <subcellularLocation>
        <location evidence="1">Cell inner membrane</location>
        <topology evidence="1">Multi-pass membrane protein</topology>
    </subcellularLocation>
    <subcellularLocation>
        <location evidence="9">Cell membrane</location>
        <topology evidence="9">Multi-pass membrane protein</topology>
    </subcellularLocation>
</comment>
<evidence type="ECO:0000256" key="3">
    <source>
        <dbReference type="ARBA" id="ARBA00022448"/>
    </source>
</evidence>
<evidence type="ECO:0000256" key="1">
    <source>
        <dbReference type="ARBA" id="ARBA00004429"/>
    </source>
</evidence>
<dbReference type="PRINTS" id="PR00812">
    <property type="entry name" value="BCTERIALGSPF"/>
</dbReference>
<dbReference type="PANTHER" id="PTHR30012:SF0">
    <property type="entry name" value="TYPE II SECRETION SYSTEM PROTEIN F-RELATED"/>
    <property type="match status" value="1"/>
</dbReference>
<evidence type="ECO:0000259" key="11">
    <source>
        <dbReference type="Pfam" id="PF00482"/>
    </source>
</evidence>
<gene>
    <name evidence="12" type="ORF">US42_C0007G0062</name>
</gene>
<keyword evidence="3 9" id="KW-0813">Transport</keyword>
<keyword evidence="5" id="KW-0997">Cell inner membrane</keyword>
<evidence type="ECO:0000256" key="10">
    <source>
        <dbReference type="SAM" id="Phobius"/>
    </source>
</evidence>
<dbReference type="InterPro" id="IPR003004">
    <property type="entry name" value="GspF/PilC"/>
</dbReference>
<sequence>MPQETKPKKSFFNFDISIGGTGLAEKALLAKYLAVMQQSGLTITESLDIIEETARGRMKKIITVINKSVASGNSLADSFGRFPKVFSGIFISAVFAGENSGTLAENLQHLSDQLQKEKELSSKIKGAMLYPIVVLIAAFILGMGMSFIILPKIIPLFEGLKTELPFTTRALISFSHFVANNTIGLVVGIILGVIALLAILKAKFSRPVTNWLLLKIPVVKGISVNTNLARFSRTLGTLLKSGLNIDEALEITSQTVSNYYYQKAFREIGERVSKGSRLAASLDDYKKLFPKMVTRMVMVGEQSGNLEGTLIYLAEFYEVEVDNATKNLSTAIEPILLLLIGLVVGFLALSIITPIYNITGNIHR</sequence>
<evidence type="ECO:0000313" key="12">
    <source>
        <dbReference type="EMBL" id="KKQ27671.1"/>
    </source>
</evidence>
<dbReference type="STRING" id="1619046.US42_C0007G0062"/>
<evidence type="ECO:0000256" key="6">
    <source>
        <dbReference type="ARBA" id="ARBA00022692"/>
    </source>
</evidence>
<keyword evidence="8 10" id="KW-0472">Membrane</keyword>
<dbReference type="PROSITE" id="PS00874">
    <property type="entry name" value="T2SP_F"/>
    <property type="match status" value="1"/>
</dbReference>
<dbReference type="AlphaFoldDB" id="A0A0G0JHV8"/>
<dbReference type="InterPro" id="IPR042094">
    <property type="entry name" value="T2SS_GspF_sf"/>
</dbReference>
<keyword evidence="4" id="KW-1003">Cell membrane</keyword>
<dbReference type="Proteomes" id="UP000034849">
    <property type="component" value="Unassembled WGS sequence"/>
</dbReference>